<gene>
    <name evidence="1" type="ORF">PKB_5043</name>
</gene>
<proteinExistence type="predicted"/>
<dbReference type="AlphaFoldDB" id="A0A024HNA0"/>
<evidence type="ECO:0000313" key="1">
    <source>
        <dbReference type="EMBL" id="CDF86356.1"/>
    </source>
</evidence>
<evidence type="ECO:0000313" key="2">
    <source>
        <dbReference type="Proteomes" id="UP000025241"/>
    </source>
</evidence>
<name>A0A024HNA0_PSEKB</name>
<organism evidence="1 2">
    <name type="scientific">Pseudomonas knackmussii (strain DSM 6978 / CCUG 54928 / LMG 23759 / B13)</name>
    <dbReference type="NCBI Taxonomy" id="1301098"/>
    <lineage>
        <taxon>Bacteria</taxon>
        <taxon>Pseudomonadati</taxon>
        <taxon>Pseudomonadota</taxon>
        <taxon>Gammaproteobacteria</taxon>
        <taxon>Pseudomonadales</taxon>
        <taxon>Pseudomonadaceae</taxon>
        <taxon>Pseudomonas</taxon>
    </lineage>
</organism>
<keyword evidence="2" id="KW-1185">Reference proteome</keyword>
<dbReference type="OrthoDB" id="9983670at2"/>
<reference evidence="1 2" key="1">
    <citation type="submission" date="2013-03" db="EMBL/GenBank/DDBJ databases">
        <authorList>
            <person name="Linke B."/>
        </authorList>
    </citation>
    <scope>NUCLEOTIDE SEQUENCE [LARGE SCALE GENOMIC DNA]</scope>
    <source>
        <strain evidence="1 2">B13</strain>
    </source>
</reference>
<dbReference type="EMBL" id="HG322950">
    <property type="protein sequence ID" value="CDF86356.1"/>
    <property type="molecule type" value="Genomic_DNA"/>
</dbReference>
<accession>A0A024HNA0</accession>
<sequence>MNNVAVHIDHVAPIISTSRTLFQVSIGQGLSRKAIYWFSFTDYELARQVFEMLSEDLLGYIVQIAEVEADLLPATIANLEKMQGRTRQLVAGVAQLKGIPAGKAFLLAFAKWYEARGMAVEHVTALVNIVEDEPDDDEVFIPVLYASSPAEVCQ</sequence>
<dbReference type="STRING" id="1301098.PKB_5043"/>
<dbReference type="Proteomes" id="UP000025241">
    <property type="component" value="Chromosome I"/>
</dbReference>
<dbReference type="KEGG" id="pkc:PKB_5043"/>
<dbReference type="RefSeq" id="WP_043255422.1">
    <property type="nucleotide sequence ID" value="NZ_HG322950.1"/>
</dbReference>
<reference evidence="1 2" key="2">
    <citation type="submission" date="2014-05" db="EMBL/GenBank/DDBJ databases">
        <title>Genome sequence of the 3-chlorobenzoate degrading bacterium Pseudomonas knackmussii B13 shows multiple evidence for horizontal gene transfer.</title>
        <authorList>
            <person name="Miyazaki R."/>
            <person name="Bertelli C."/>
            <person name="Falquet L."/>
            <person name="Robinson-Rechavi M."/>
            <person name="Gharib W."/>
            <person name="Roy S."/>
            <person name="Van der Meer J.R."/>
        </authorList>
    </citation>
    <scope>NUCLEOTIDE SEQUENCE [LARGE SCALE GENOMIC DNA]</scope>
    <source>
        <strain evidence="1 2">B13</strain>
    </source>
</reference>
<protein>
    <submittedName>
        <fullName evidence="1">Uncharacterized protein</fullName>
    </submittedName>
</protein>
<dbReference type="HOGENOM" id="CLU_1702757_0_0_6"/>